<dbReference type="Pfam" id="PF07386">
    <property type="entry name" value="DUF1499"/>
    <property type="match status" value="1"/>
</dbReference>
<sequence length="255" mass="29284">MGELLLVEIKRSTNVQTLVWRETERKLNSRLEMASMTAPTSTYSGYCHKKNHSKNRNSFGRPRILFSHQQNDKNSHDETTDQIPRREIILRSSELAVVGAIFNLSGKRPEYLGVQKNQAALSLCPATKNCVSTSEDVSDLIHYAPPWNYNGSREKPVSKEVAIEELLQVIESTKPDRFTPRIAEKTDDYVHVEYQSPILGLVDDVEFWFPPGNNSIVEYRSASRLGNFDFDYNRKRIKTLRLELEKKGWTSAESF</sequence>
<proteinExistence type="predicted"/>
<dbReference type="InterPro" id="IPR010865">
    <property type="entry name" value="DUF1499"/>
</dbReference>
<dbReference type="PANTHER" id="PTHR34801">
    <property type="entry name" value="EXPRESSED PROTEIN"/>
    <property type="match status" value="1"/>
</dbReference>
<protein>
    <recommendedName>
        <fullName evidence="3">DUF1499 domain-containing protein</fullName>
    </recommendedName>
</protein>
<dbReference type="PANTHER" id="PTHR34801:SF2">
    <property type="entry name" value="EXPRESSED PROTEIN"/>
    <property type="match status" value="1"/>
</dbReference>
<evidence type="ECO:0000313" key="2">
    <source>
        <dbReference type="Proteomes" id="UP000027138"/>
    </source>
</evidence>
<organism evidence="1 2">
    <name type="scientific">Jatropha curcas</name>
    <name type="common">Barbados nut</name>
    <dbReference type="NCBI Taxonomy" id="180498"/>
    <lineage>
        <taxon>Eukaryota</taxon>
        <taxon>Viridiplantae</taxon>
        <taxon>Streptophyta</taxon>
        <taxon>Embryophyta</taxon>
        <taxon>Tracheophyta</taxon>
        <taxon>Spermatophyta</taxon>
        <taxon>Magnoliopsida</taxon>
        <taxon>eudicotyledons</taxon>
        <taxon>Gunneridae</taxon>
        <taxon>Pentapetalae</taxon>
        <taxon>rosids</taxon>
        <taxon>fabids</taxon>
        <taxon>Malpighiales</taxon>
        <taxon>Euphorbiaceae</taxon>
        <taxon>Crotonoideae</taxon>
        <taxon>Jatropheae</taxon>
        <taxon>Jatropha</taxon>
    </lineage>
</organism>
<name>A0A067K916_JATCU</name>
<dbReference type="Proteomes" id="UP000027138">
    <property type="component" value="Unassembled WGS sequence"/>
</dbReference>
<reference evidence="1 2" key="1">
    <citation type="journal article" date="2014" name="PLoS ONE">
        <title>Global Analysis of Gene Expression Profiles in Physic Nut (Jatropha curcas L.) Seedlings Exposed to Salt Stress.</title>
        <authorList>
            <person name="Zhang L."/>
            <person name="Zhang C."/>
            <person name="Wu P."/>
            <person name="Chen Y."/>
            <person name="Li M."/>
            <person name="Jiang H."/>
            <person name="Wu G."/>
        </authorList>
    </citation>
    <scope>NUCLEOTIDE SEQUENCE [LARGE SCALE GENOMIC DNA]</scope>
    <source>
        <strain evidence="2">cv. GZQX0401</strain>
        <tissue evidence="1">Young leaves</tissue>
    </source>
</reference>
<keyword evidence="2" id="KW-1185">Reference proteome</keyword>
<dbReference type="KEGG" id="jcu:105643114"/>
<dbReference type="EMBL" id="KK914782">
    <property type="protein sequence ID" value="KDP28750.1"/>
    <property type="molecule type" value="Genomic_DNA"/>
</dbReference>
<dbReference type="OrthoDB" id="41501at2759"/>
<evidence type="ECO:0008006" key="3">
    <source>
        <dbReference type="Google" id="ProtNLM"/>
    </source>
</evidence>
<dbReference type="AlphaFoldDB" id="A0A067K916"/>
<accession>A0A067K916</accession>
<evidence type="ECO:0000313" key="1">
    <source>
        <dbReference type="EMBL" id="KDP28750.1"/>
    </source>
</evidence>
<gene>
    <name evidence="1" type="ORF">JCGZ_14521</name>
</gene>